<dbReference type="EC" id="3.1.3.11" evidence="2"/>
<dbReference type="PANTHER" id="PTHR20854:SF4">
    <property type="entry name" value="INOSITOL-1-MONOPHOSPHATASE-RELATED"/>
    <property type="match status" value="1"/>
</dbReference>
<comment type="catalytic activity">
    <reaction evidence="1">
        <text>beta-D-fructose 1,6-bisphosphate + H2O = beta-D-fructose 6-phosphate + phosphate</text>
        <dbReference type="Rhea" id="RHEA:11064"/>
        <dbReference type="ChEBI" id="CHEBI:15377"/>
        <dbReference type="ChEBI" id="CHEBI:32966"/>
        <dbReference type="ChEBI" id="CHEBI:43474"/>
        <dbReference type="ChEBI" id="CHEBI:57634"/>
        <dbReference type="EC" id="3.1.3.11"/>
    </reaction>
</comment>
<dbReference type="Gene3D" id="3.40.190.80">
    <property type="match status" value="1"/>
</dbReference>
<keyword evidence="4" id="KW-0378">Hydrolase</keyword>
<organism evidence="9 10">
    <name type="scientific">Halobaculum marinum</name>
    <dbReference type="NCBI Taxonomy" id="3031996"/>
    <lineage>
        <taxon>Archaea</taxon>
        <taxon>Methanobacteriati</taxon>
        <taxon>Methanobacteriota</taxon>
        <taxon>Stenosarchaea group</taxon>
        <taxon>Halobacteria</taxon>
        <taxon>Halobacteriales</taxon>
        <taxon>Haloferacaceae</taxon>
        <taxon>Halobaculum</taxon>
    </lineage>
</organism>
<keyword evidence="10" id="KW-1185">Reference proteome</keyword>
<feature type="binding site" evidence="8">
    <location>
        <position position="219"/>
    </location>
    <ligand>
        <name>Mg(2+)</name>
        <dbReference type="ChEBI" id="CHEBI:18420"/>
        <label>1</label>
        <note>catalytic</note>
    </ligand>
</feature>
<dbReference type="InterPro" id="IPR000760">
    <property type="entry name" value="Inositol_monophosphatase-like"/>
</dbReference>
<feature type="binding site" evidence="8">
    <location>
        <position position="94"/>
    </location>
    <ligand>
        <name>Mg(2+)</name>
        <dbReference type="ChEBI" id="CHEBI:18420"/>
        <label>1</label>
        <note>catalytic</note>
    </ligand>
</feature>
<evidence type="ECO:0000256" key="1">
    <source>
        <dbReference type="ARBA" id="ARBA00001273"/>
    </source>
</evidence>
<dbReference type="RefSeq" id="WP_276236815.1">
    <property type="nucleotide sequence ID" value="NZ_CP119989.1"/>
</dbReference>
<keyword evidence="6" id="KW-0119">Carbohydrate metabolism</keyword>
<keyword evidence="3 8" id="KW-0479">Metal-binding</keyword>
<name>A0ABD5X4B7_9EURY</name>
<evidence type="ECO:0000313" key="10">
    <source>
        <dbReference type="Proteomes" id="UP001596388"/>
    </source>
</evidence>
<accession>A0ABD5X4B7</accession>
<feature type="binding site" evidence="8">
    <location>
        <position position="95"/>
    </location>
    <ligand>
        <name>Mg(2+)</name>
        <dbReference type="ChEBI" id="CHEBI:18420"/>
        <label>1</label>
        <note>catalytic</note>
    </ligand>
</feature>
<evidence type="ECO:0000256" key="3">
    <source>
        <dbReference type="ARBA" id="ARBA00022723"/>
    </source>
</evidence>
<reference evidence="9 10" key="1">
    <citation type="journal article" date="2019" name="Int. J. Syst. Evol. Microbiol.">
        <title>The Global Catalogue of Microorganisms (GCM) 10K type strain sequencing project: providing services to taxonomists for standard genome sequencing and annotation.</title>
        <authorList>
            <consortium name="The Broad Institute Genomics Platform"/>
            <consortium name="The Broad Institute Genome Sequencing Center for Infectious Disease"/>
            <person name="Wu L."/>
            <person name="Ma J."/>
        </authorList>
    </citation>
    <scope>NUCLEOTIDE SEQUENCE [LARGE SCALE GENOMIC DNA]</scope>
    <source>
        <strain evidence="9 10">DT55</strain>
    </source>
</reference>
<dbReference type="Gene3D" id="3.30.540.10">
    <property type="entry name" value="Fructose-1,6-Bisphosphatase, subunit A, domain 1"/>
    <property type="match status" value="1"/>
</dbReference>
<dbReference type="Proteomes" id="UP001596388">
    <property type="component" value="Unassembled WGS sequence"/>
</dbReference>
<comment type="cofactor">
    <cofactor evidence="8">
        <name>Mg(2+)</name>
        <dbReference type="ChEBI" id="CHEBI:18420"/>
    </cofactor>
</comment>
<dbReference type="InterPro" id="IPR020583">
    <property type="entry name" value="Inositol_monoP_metal-BS"/>
</dbReference>
<evidence type="ECO:0000256" key="8">
    <source>
        <dbReference type="PIRSR" id="PIRSR600760-2"/>
    </source>
</evidence>
<dbReference type="PRINTS" id="PR00377">
    <property type="entry name" value="IMPHPHTASES"/>
</dbReference>
<gene>
    <name evidence="9" type="ORF">ACFQKD_15160</name>
</gene>
<proteinExistence type="inferred from homology"/>
<evidence type="ECO:0000256" key="6">
    <source>
        <dbReference type="ARBA" id="ARBA00023277"/>
    </source>
</evidence>
<feature type="binding site" evidence="8">
    <location>
        <position position="92"/>
    </location>
    <ligand>
        <name>Mg(2+)</name>
        <dbReference type="ChEBI" id="CHEBI:18420"/>
        <label>1</label>
        <note>catalytic</note>
    </ligand>
</feature>
<evidence type="ECO:0000256" key="7">
    <source>
        <dbReference type="ARBA" id="ARBA00038103"/>
    </source>
</evidence>
<dbReference type="EMBL" id="JBHTAG010000003">
    <property type="protein sequence ID" value="MFC7098644.1"/>
    <property type="molecule type" value="Genomic_DNA"/>
</dbReference>
<dbReference type="GeneID" id="79270423"/>
<evidence type="ECO:0000256" key="2">
    <source>
        <dbReference type="ARBA" id="ARBA00013093"/>
    </source>
</evidence>
<dbReference type="PROSITE" id="PS00629">
    <property type="entry name" value="IMP_1"/>
    <property type="match status" value="1"/>
</dbReference>
<dbReference type="PANTHER" id="PTHR20854">
    <property type="entry name" value="INOSITOL MONOPHOSPHATASE"/>
    <property type="match status" value="1"/>
</dbReference>
<dbReference type="CDD" id="cd01637">
    <property type="entry name" value="IMPase_like"/>
    <property type="match status" value="1"/>
</dbReference>
<dbReference type="Pfam" id="PF00459">
    <property type="entry name" value="Inositol_P"/>
    <property type="match status" value="1"/>
</dbReference>
<sequence>MTTQGHDAGTDRVSVAEAAARAGASVAGEHFRRGIDVERKGGKTDVVTEADRESQRRVIERIRATFPDDAVVGEEEDELKTVPDEGAAWVIDPIDGTNNYVRDIRAFATAVAAVVDGDPVAAAIALPAMDDVYTTDGDAVWRNGDPVGVSERDDPETAAVTPTVWWDFDSRDEYATACTEIVERFADLRRFGSAQVTLAMVAEGALDATITNVDCNPWDTVAGVHMVRTAGGTVTDLDGDPWRHDSTGLVASNGPLHEEALAAAQAVREVERT</sequence>
<feature type="binding site" evidence="8">
    <location>
        <position position="74"/>
    </location>
    <ligand>
        <name>Mg(2+)</name>
        <dbReference type="ChEBI" id="CHEBI:18420"/>
        <label>1</label>
        <note>catalytic</note>
    </ligand>
</feature>
<dbReference type="GO" id="GO:0046872">
    <property type="term" value="F:metal ion binding"/>
    <property type="evidence" value="ECO:0007669"/>
    <property type="project" value="UniProtKB-KW"/>
</dbReference>
<dbReference type="AlphaFoldDB" id="A0ABD5X4B7"/>
<dbReference type="SUPFAM" id="SSF56655">
    <property type="entry name" value="Carbohydrate phosphatase"/>
    <property type="match status" value="1"/>
</dbReference>
<comment type="similarity">
    <text evidence="7">Belongs to the inositol monophosphatase superfamily. FBPase class 4 family.</text>
</comment>
<comment type="caution">
    <text evidence="9">The sequence shown here is derived from an EMBL/GenBank/DDBJ whole genome shotgun (WGS) entry which is preliminary data.</text>
</comment>
<evidence type="ECO:0000313" key="9">
    <source>
        <dbReference type="EMBL" id="MFC7098644.1"/>
    </source>
</evidence>
<dbReference type="GO" id="GO:0042132">
    <property type="term" value="F:fructose 1,6-bisphosphate 1-phosphatase activity"/>
    <property type="evidence" value="ECO:0007669"/>
    <property type="project" value="UniProtKB-EC"/>
</dbReference>
<evidence type="ECO:0000256" key="5">
    <source>
        <dbReference type="ARBA" id="ARBA00022842"/>
    </source>
</evidence>
<keyword evidence="5 8" id="KW-0460">Magnesium</keyword>
<evidence type="ECO:0000256" key="4">
    <source>
        <dbReference type="ARBA" id="ARBA00022801"/>
    </source>
</evidence>
<protein>
    <recommendedName>
        <fullName evidence="2">fructose-bisphosphatase</fullName>
        <ecNumber evidence="2">3.1.3.11</ecNumber>
    </recommendedName>
</protein>